<name>A0A656IBS3_SALE2</name>
<sequence>MNDVTKLLSGVMSRLALQGDGPLREPSPRQQGILYAVVNH</sequence>
<reference evidence="1 2" key="1">
    <citation type="submission" date="2013-04" db="EMBL/GenBank/DDBJ databases">
        <authorList>
            <person name="McClelland M."/>
            <person name="Porwollik S."/>
            <person name="Desai P."/>
            <person name="Cheng P."/>
            <person name="Wollam A."/>
            <person name="Pepin K."/>
            <person name="Palsikar V.B."/>
            <person name="Fulton L."/>
            <person name="Fulton R."/>
            <person name="Delehaunty K."/>
            <person name="Fronick C."/>
            <person name="Godfrey J."/>
            <person name="Waligorski J."/>
            <person name="Appelbaum E."/>
            <person name="Tomlinson C."/>
            <person name="Warren W."/>
            <person name="Sodergren E."/>
            <person name="Weinstock G."/>
            <person name="Wilson R.K."/>
        </authorList>
    </citation>
    <scope>NUCLEOTIDE SEQUENCE [LARGE SCALE GENOMIC DNA]</scope>
    <source>
        <strain evidence="1 2">2009K0958</strain>
    </source>
</reference>
<protein>
    <submittedName>
        <fullName evidence="1">Uncharacterized protein</fullName>
    </submittedName>
</protein>
<dbReference type="Proteomes" id="UP000014535">
    <property type="component" value="Unassembled WGS sequence"/>
</dbReference>
<dbReference type="EMBL" id="ATFT01000176">
    <property type="protein sequence ID" value="EPI62704.1"/>
    <property type="molecule type" value="Genomic_DNA"/>
</dbReference>
<gene>
    <name evidence="1" type="ORF">A673_05004</name>
</gene>
<evidence type="ECO:0000313" key="2">
    <source>
        <dbReference type="Proteomes" id="UP000014535"/>
    </source>
</evidence>
<comment type="caution">
    <text evidence="1">The sequence shown here is derived from an EMBL/GenBank/DDBJ whole genome shotgun (WGS) entry which is preliminary data.</text>
</comment>
<evidence type="ECO:0000313" key="1">
    <source>
        <dbReference type="EMBL" id="EPI62704.1"/>
    </source>
</evidence>
<proteinExistence type="predicted"/>
<dbReference type="AlphaFoldDB" id="A0A656IBS3"/>
<organism evidence="1 2">
    <name type="scientific">Salmonella enteritidis (strain 2009K0958)</name>
    <dbReference type="NCBI Taxonomy" id="1192586"/>
    <lineage>
        <taxon>Bacteria</taxon>
        <taxon>Pseudomonadati</taxon>
        <taxon>Pseudomonadota</taxon>
        <taxon>Gammaproteobacteria</taxon>
        <taxon>Enterobacterales</taxon>
        <taxon>Enterobacteriaceae</taxon>
        <taxon>Salmonella</taxon>
    </lineage>
</organism>
<accession>A0A656IBS3</accession>